<dbReference type="EMBL" id="RBNJ01025216">
    <property type="protein sequence ID" value="RUS15695.1"/>
    <property type="molecule type" value="Genomic_DNA"/>
</dbReference>
<gene>
    <name evidence="2" type="ORF">BC938DRAFT_476854</name>
</gene>
<keyword evidence="3" id="KW-1185">Reference proteome</keyword>
<feature type="region of interest" description="Disordered" evidence="1">
    <location>
        <begin position="31"/>
        <end position="95"/>
    </location>
</feature>
<name>A0A433PDW3_9FUNG</name>
<evidence type="ECO:0000313" key="3">
    <source>
        <dbReference type="Proteomes" id="UP000274822"/>
    </source>
</evidence>
<sequence length="95" mass="10648">MHQSTVIALCADTNDVISHQYVSKIARFSSIPIGQGPKGYPKDDDYPKGYPKDGDYPKGYPKDGDYPKGYPPKNYPKGYPPKDYPKEYPEGYPKG</sequence>
<feature type="compositionally biased region" description="Basic and acidic residues" evidence="1">
    <location>
        <begin position="40"/>
        <end position="66"/>
    </location>
</feature>
<dbReference type="Proteomes" id="UP000274822">
    <property type="component" value="Unassembled WGS sequence"/>
</dbReference>
<evidence type="ECO:0000256" key="1">
    <source>
        <dbReference type="SAM" id="MobiDB-lite"/>
    </source>
</evidence>
<comment type="caution">
    <text evidence="2">The sequence shown here is derived from an EMBL/GenBank/DDBJ whole genome shotgun (WGS) entry which is preliminary data.</text>
</comment>
<evidence type="ECO:0000313" key="2">
    <source>
        <dbReference type="EMBL" id="RUS15695.1"/>
    </source>
</evidence>
<protein>
    <submittedName>
        <fullName evidence="2">Uncharacterized protein</fullName>
    </submittedName>
</protein>
<proteinExistence type="predicted"/>
<dbReference type="AlphaFoldDB" id="A0A433PDW3"/>
<reference evidence="2 3" key="1">
    <citation type="journal article" date="2018" name="New Phytol.">
        <title>Phylogenomics of Endogonaceae and evolution of mycorrhizas within Mucoromycota.</title>
        <authorList>
            <person name="Chang Y."/>
            <person name="Desiro A."/>
            <person name="Na H."/>
            <person name="Sandor L."/>
            <person name="Lipzen A."/>
            <person name="Clum A."/>
            <person name="Barry K."/>
            <person name="Grigoriev I.V."/>
            <person name="Martin F.M."/>
            <person name="Stajich J.E."/>
            <person name="Smith M.E."/>
            <person name="Bonito G."/>
            <person name="Spatafora J.W."/>
        </authorList>
    </citation>
    <scope>NUCLEOTIDE SEQUENCE [LARGE SCALE GENOMIC DNA]</scope>
    <source>
        <strain evidence="2 3">AD002</strain>
    </source>
</reference>
<accession>A0A433PDW3</accession>
<organism evidence="2 3">
    <name type="scientific">Jimgerdemannia flammicorona</name>
    <dbReference type="NCBI Taxonomy" id="994334"/>
    <lineage>
        <taxon>Eukaryota</taxon>
        <taxon>Fungi</taxon>
        <taxon>Fungi incertae sedis</taxon>
        <taxon>Mucoromycota</taxon>
        <taxon>Mucoromycotina</taxon>
        <taxon>Endogonomycetes</taxon>
        <taxon>Endogonales</taxon>
        <taxon>Endogonaceae</taxon>
        <taxon>Jimgerdemannia</taxon>
    </lineage>
</organism>